<name>A0A917DDA6_9MICO</name>
<feature type="region of interest" description="Disordered" evidence="1">
    <location>
        <begin position="1"/>
        <end position="20"/>
    </location>
</feature>
<evidence type="ECO:0000313" key="2">
    <source>
        <dbReference type="EMBL" id="GGD28130.1"/>
    </source>
</evidence>
<gene>
    <name evidence="2" type="ORF">GCM10010915_05200</name>
</gene>
<dbReference type="AlphaFoldDB" id="A0A917DDA6"/>
<evidence type="ECO:0000313" key="3">
    <source>
        <dbReference type="Proteomes" id="UP000633205"/>
    </source>
</evidence>
<reference evidence="2" key="1">
    <citation type="journal article" date="2014" name="Int. J. Syst. Evol. Microbiol.">
        <title>Complete genome sequence of Corynebacterium casei LMG S-19264T (=DSM 44701T), isolated from a smear-ripened cheese.</title>
        <authorList>
            <consortium name="US DOE Joint Genome Institute (JGI-PGF)"/>
            <person name="Walter F."/>
            <person name="Albersmeier A."/>
            <person name="Kalinowski J."/>
            <person name="Ruckert C."/>
        </authorList>
    </citation>
    <scope>NUCLEOTIDE SEQUENCE</scope>
    <source>
        <strain evidence="2">CGMCC 1.15152</strain>
    </source>
</reference>
<dbReference type="Proteomes" id="UP000633205">
    <property type="component" value="Unassembled WGS sequence"/>
</dbReference>
<protein>
    <submittedName>
        <fullName evidence="2">Uncharacterized protein</fullName>
    </submittedName>
</protein>
<accession>A0A917DDA6</accession>
<keyword evidence="3" id="KW-1185">Reference proteome</keyword>
<sequence length="118" mass="12797">MLDVRRLRIPRQTRHSTTQSIPDPICSGNIVAIVAINNGQRRYDIEGHVAANVRASSGNTSASKARNAIAAQAATQDTHNDVARPARTDMLTSSPIRELTADITMTYQISGSILVVRM</sequence>
<reference evidence="2" key="2">
    <citation type="submission" date="2020-09" db="EMBL/GenBank/DDBJ databases">
        <authorList>
            <person name="Sun Q."/>
            <person name="Zhou Y."/>
        </authorList>
    </citation>
    <scope>NUCLEOTIDE SEQUENCE</scope>
    <source>
        <strain evidence="2">CGMCC 1.15152</strain>
    </source>
</reference>
<organism evidence="2 3">
    <name type="scientific">Microbacterium faecale</name>
    <dbReference type="NCBI Taxonomy" id="1804630"/>
    <lineage>
        <taxon>Bacteria</taxon>
        <taxon>Bacillati</taxon>
        <taxon>Actinomycetota</taxon>
        <taxon>Actinomycetes</taxon>
        <taxon>Micrococcales</taxon>
        <taxon>Microbacteriaceae</taxon>
        <taxon>Microbacterium</taxon>
    </lineage>
</organism>
<proteinExistence type="predicted"/>
<evidence type="ECO:0000256" key="1">
    <source>
        <dbReference type="SAM" id="MobiDB-lite"/>
    </source>
</evidence>
<comment type="caution">
    <text evidence="2">The sequence shown here is derived from an EMBL/GenBank/DDBJ whole genome shotgun (WGS) entry which is preliminary data.</text>
</comment>
<dbReference type="EMBL" id="BMHO01000001">
    <property type="protein sequence ID" value="GGD28130.1"/>
    <property type="molecule type" value="Genomic_DNA"/>
</dbReference>